<dbReference type="Gene3D" id="3.40.50.150">
    <property type="entry name" value="Vaccinia Virus protein VP39"/>
    <property type="match status" value="1"/>
</dbReference>
<dbReference type="AlphaFoldDB" id="A0A9Q0FLE9"/>
<sequence>MEGTDSDSQFGDGEEAQAAGVDIWKYVFGFTNMAVVKCAIELGIADTIEKHDGPMTLEDLSSSLGCDPCSVYRVMRLLVHNNFFKEKPTGQGTAIGYVQSPLSSCLLRQGKNSLADLILLESSPAMVAAWHCLASRVRANGVSSAFEGAHGADLWKYCAANPDHNKLLQDGMASASRVLVPAIIEGCPGVFQGINSLVDVGGGNGIALSLLVKAFPWIQGINFDLPHVISVASERDGVKHVGGNMFESVPSADAAFLMWVLHDWNDDDCVKILKKCKEAIARDKGKVIIIEAIVGEKKENDKLEYARLMLDMVLMAHTTKGKGRTSKEWEDVLFKAGFSGFNIKPLGAALHSVIEAFP</sequence>
<dbReference type="PROSITE" id="PS51683">
    <property type="entry name" value="SAM_OMT_II"/>
    <property type="match status" value="1"/>
</dbReference>
<organism evidence="8 9">
    <name type="scientific">Turnera subulata</name>
    <dbReference type="NCBI Taxonomy" id="218843"/>
    <lineage>
        <taxon>Eukaryota</taxon>
        <taxon>Viridiplantae</taxon>
        <taxon>Streptophyta</taxon>
        <taxon>Embryophyta</taxon>
        <taxon>Tracheophyta</taxon>
        <taxon>Spermatophyta</taxon>
        <taxon>Magnoliopsida</taxon>
        <taxon>eudicotyledons</taxon>
        <taxon>Gunneridae</taxon>
        <taxon>Pentapetalae</taxon>
        <taxon>rosids</taxon>
        <taxon>fabids</taxon>
        <taxon>Malpighiales</taxon>
        <taxon>Passifloraceae</taxon>
        <taxon>Turnera</taxon>
    </lineage>
</organism>
<dbReference type="PANTHER" id="PTHR11746">
    <property type="entry name" value="O-METHYLTRANSFERASE"/>
    <property type="match status" value="1"/>
</dbReference>
<feature type="domain" description="O-methyltransferase C-terminal" evidence="6">
    <location>
        <begin position="130"/>
        <end position="339"/>
    </location>
</feature>
<name>A0A9Q0FLE9_9ROSI</name>
<evidence type="ECO:0000313" key="8">
    <source>
        <dbReference type="EMBL" id="KAJ4833667.1"/>
    </source>
</evidence>
<proteinExistence type="inferred from homology"/>
<evidence type="ECO:0000256" key="2">
    <source>
        <dbReference type="ARBA" id="ARBA00022679"/>
    </source>
</evidence>
<comment type="similarity">
    <text evidence="4">Belongs to the class I-like SAM-binding methyltransferase superfamily. Cation-independent O-methyltransferase family.</text>
</comment>
<dbReference type="InterPro" id="IPR029063">
    <property type="entry name" value="SAM-dependent_MTases_sf"/>
</dbReference>
<evidence type="ECO:0000256" key="3">
    <source>
        <dbReference type="ARBA" id="ARBA00022691"/>
    </source>
</evidence>
<reference evidence="8" key="1">
    <citation type="submission" date="2022-02" db="EMBL/GenBank/DDBJ databases">
        <authorList>
            <person name="Henning P.M."/>
            <person name="McCubbin A.G."/>
            <person name="Shore J.S."/>
        </authorList>
    </citation>
    <scope>NUCLEOTIDE SEQUENCE</scope>
    <source>
        <strain evidence="8">F60SS</strain>
        <tissue evidence="8">Leaves</tissue>
    </source>
</reference>
<gene>
    <name evidence="8" type="ORF">Tsubulata_022885</name>
</gene>
<dbReference type="InterPro" id="IPR016461">
    <property type="entry name" value="COMT-like"/>
</dbReference>
<feature type="domain" description="O-methyltransferase dimerisation" evidence="7">
    <location>
        <begin position="24"/>
        <end position="108"/>
    </location>
</feature>
<keyword evidence="1" id="KW-0489">Methyltransferase</keyword>
<dbReference type="InterPro" id="IPR012967">
    <property type="entry name" value="COMT_dimerisation"/>
</dbReference>
<dbReference type="Proteomes" id="UP001141552">
    <property type="component" value="Unassembled WGS sequence"/>
</dbReference>
<dbReference type="Pfam" id="PF00891">
    <property type="entry name" value="Methyltransf_2"/>
    <property type="match status" value="1"/>
</dbReference>
<dbReference type="FunFam" id="1.10.10.10:FF:000836">
    <property type="entry name" value="O-methyltransferase family protein"/>
    <property type="match status" value="1"/>
</dbReference>
<reference evidence="8" key="2">
    <citation type="journal article" date="2023" name="Plants (Basel)">
        <title>Annotation of the Turnera subulata (Passifloraceae) Draft Genome Reveals the S-Locus Evolved after the Divergence of Turneroideae from Passifloroideae in a Stepwise Manner.</title>
        <authorList>
            <person name="Henning P.M."/>
            <person name="Roalson E.H."/>
            <person name="Mir W."/>
            <person name="McCubbin A.G."/>
            <person name="Shore J.S."/>
        </authorList>
    </citation>
    <scope>NUCLEOTIDE SEQUENCE</scope>
    <source>
        <strain evidence="8">F60SS</strain>
    </source>
</reference>
<dbReference type="Gene3D" id="1.10.10.10">
    <property type="entry name" value="Winged helix-like DNA-binding domain superfamily/Winged helix DNA-binding domain"/>
    <property type="match status" value="1"/>
</dbReference>
<dbReference type="PIRSF" id="PIRSF005739">
    <property type="entry name" value="O-mtase"/>
    <property type="match status" value="1"/>
</dbReference>
<evidence type="ECO:0000256" key="5">
    <source>
        <dbReference type="PIRSR" id="PIRSR005739-1"/>
    </source>
</evidence>
<dbReference type="SUPFAM" id="SSF53335">
    <property type="entry name" value="S-adenosyl-L-methionine-dependent methyltransferases"/>
    <property type="match status" value="1"/>
</dbReference>
<keyword evidence="9" id="KW-1185">Reference proteome</keyword>
<evidence type="ECO:0008006" key="10">
    <source>
        <dbReference type="Google" id="ProtNLM"/>
    </source>
</evidence>
<evidence type="ECO:0000256" key="1">
    <source>
        <dbReference type="ARBA" id="ARBA00022603"/>
    </source>
</evidence>
<accession>A0A9Q0FLE9</accession>
<evidence type="ECO:0000313" key="9">
    <source>
        <dbReference type="Proteomes" id="UP001141552"/>
    </source>
</evidence>
<evidence type="ECO:0000259" key="7">
    <source>
        <dbReference type="Pfam" id="PF08100"/>
    </source>
</evidence>
<keyword evidence="2" id="KW-0808">Transferase</keyword>
<dbReference type="InterPro" id="IPR001077">
    <property type="entry name" value="COMT_C"/>
</dbReference>
<evidence type="ECO:0000256" key="4">
    <source>
        <dbReference type="ARBA" id="ARBA00038277"/>
    </source>
</evidence>
<dbReference type="EMBL" id="JAKUCV010004893">
    <property type="protein sequence ID" value="KAJ4833667.1"/>
    <property type="molecule type" value="Genomic_DNA"/>
</dbReference>
<dbReference type="InterPro" id="IPR036388">
    <property type="entry name" value="WH-like_DNA-bd_sf"/>
</dbReference>
<dbReference type="Pfam" id="PF08100">
    <property type="entry name" value="Dimerisation"/>
    <property type="match status" value="1"/>
</dbReference>
<dbReference type="GO" id="GO:0046983">
    <property type="term" value="F:protein dimerization activity"/>
    <property type="evidence" value="ECO:0007669"/>
    <property type="project" value="InterPro"/>
</dbReference>
<protein>
    <recommendedName>
        <fullName evidence="10">O-methyltransferase domain-containing protein</fullName>
    </recommendedName>
</protein>
<dbReference type="GO" id="GO:0032259">
    <property type="term" value="P:methylation"/>
    <property type="evidence" value="ECO:0007669"/>
    <property type="project" value="UniProtKB-KW"/>
</dbReference>
<dbReference type="FunFam" id="3.40.50.150:FF:000294">
    <property type="entry name" value="O-methyltransferase family protein"/>
    <property type="match status" value="1"/>
</dbReference>
<comment type="caution">
    <text evidence="8">The sequence shown here is derived from an EMBL/GenBank/DDBJ whole genome shotgun (WGS) entry which is preliminary data.</text>
</comment>
<dbReference type="CDD" id="cd02440">
    <property type="entry name" value="AdoMet_MTases"/>
    <property type="match status" value="1"/>
</dbReference>
<evidence type="ECO:0000259" key="6">
    <source>
        <dbReference type="Pfam" id="PF00891"/>
    </source>
</evidence>
<keyword evidence="3" id="KW-0949">S-adenosyl-L-methionine</keyword>
<dbReference type="OrthoDB" id="1606438at2759"/>
<dbReference type="SUPFAM" id="SSF46785">
    <property type="entry name" value="Winged helix' DNA-binding domain"/>
    <property type="match status" value="1"/>
</dbReference>
<dbReference type="GO" id="GO:0008171">
    <property type="term" value="F:O-methyltransferase activity"/>
    <property type="evidence" value="ECO:0007669"/>
    <property type="project" value="InterPro"/>
</dbReference>
<dbReference type="InterPro" id="IPR036390">
    <property type="entry name" value="WH_DNA-bd_sf"/>
</dbReference>
<feature type="active site" description="Proton acceptor" evidence="5">
    <location>
        <position position="262"/>
    </location>
</feature>